<evidence type="ECO:0000313" key="3">
    <source>
        <dbReference type="EnsemblMetazoa" id="AQUA015097-PA"/>
    </source>
</evidence>
<name>A0A182XTF8_ANOQN</name>
<dbReference type="AlphaFoldDB" id="A0A182XTF8"/>
<dbReference type="Proteomes" id="UP000076407">
    <property type="component" value="Unassembled WGS sequence"/>
</dbReference>
<accession>A0A182XTF8</accession>
<sequence length="51" mass="5216">MANLSFFLLLLVAIFLIFSDCMEAVYGADTSGGGVASGLTDRTSGVLGGTR</sequence>
<dbReference type="EnsemblMetazoa" id="AQUA015097-RA">
    <property type="protein sequence ID" value="AQUA015097-PA"/>
    <property type="gene ID" value="AQUA015097"/>
</dbReference>
<reference evidence="4" key="1">
    <citation type="submission" date="2013-03" db="EMBL/GenBank/DDBJ databases">
        <title>The Genome Sequence of Anopheles quadriannulatus QUAD4_A.</title>
        <authorList>
            <consortium name="The Broad Institute Genomics Platform"/>
            <person name="Neafsey D.E."/>
            <person name="Howell P."/>
            <person name="Walker B."/>
            <person name="Young S.K."/>
            <person name="Zeng Q."/>
            <person name="Gargeya S."/>
            <person name="Fitzgerald M."/>
            <person name="Haas B."/>
            <person name="Abouelleil A."/>
            <person name="Allen A.W."/>
            <person name="Alvarado L."/>
            <person name="Arachchi H.M."/>
            <person name="Berlin A.M."/>
            <person name="Chapman S.B."/>
            <person name="Gainer-Dewar J."/>
            <person name="Goldberg J."/>
            <person name="Griggs A."/>
            <person name="Gujja S."/>
            <person name="Hansen M."/>
            <person name="Howarth C."/>
            <person name="Imamovic A."/>
            <person name="Ireland A."/>
            <person name="Larimer J."/>
            <person name="McCowan C."/>
            <person name="Murphy C."/>
            <person name="Pearson M."/>
            <person name="Poon T.W."/>
            <person name="Priest M."/>
            <person name="Roberts A."/>
            <person name="Saif S."/>
            <person name="Shea T."/>
            <person name="Sisk P."/>
            <person name="Sykes S."/>
            <person name="Wortman J."/>
            <person name="Nusbaum C."/>
            <person name="Birren B."/>
        </authorList>
    </citation>
    <scope>NUCLEOTIDE SEQUENCE [LARGE SCALE GENOMIC DNA]</scope>
    <source>
        <strain evidence="4">SANGQUA</strain>
    </source>
</reference>
<keyword evidence="4" id="KW-1185">Reference proteome</keyword>
<reference evidence="3" key="2">
    <citation type="submission" date="2013-03" db="EMBL/GenBank/DDBJ databases">
        <title>The Genome Sequence of Anopheles quadriannulatus QUAD4_A.</title>
        <authorList>
            <person name="Neafsey D.E."/>
            <person name="Howell P."/>
            <person name="Walker B."/>
            <person name="Young S.K."/>
            <person name="Zeng Q."/>
            <person name="Gargeya S."/>
            <person name="Fitzgerald M."/>
            <person name="Haas B."/>
            <person name="Abouelleil A."/>
            <person name="Allen A.W."/>
            <person name="Alvarado L."/>
            <person name="Arachchi H.M."/>
            <person name="Berlin A.M."/>
            <person name="Chapman S.B."/>
            <person name="Gainer-Dewar J."/>
            <person name="Goldberg J."/>
            <person name="Griggs A."/>
            <person name="Gujja S."/>
            <person name="Hansen M."/>
            <person name="Howarth C."/>
            <person name="Imamovic A."/>
            <person name="Ireland A."/>
            <person name="Larimer J."/>
            <person name="McCowan C."/>
            <person name="Murphy C."/>
            <person name="Pearson M."/>
            <person name="Poon T.W."/>
            <person name="Priest M."/>
            <person name="Roberts A."/>
            <person name="Saif S."/>
            <person name="Shea T."/>
            <person name="Sisk P."/>
            <person name="Sykes S."/>
            <person name="Wortman J."/>
            <person name="Nusbaum C."/>
            <person name="Birren B."/>
        </authorList>
    </citation>
    <scope>NUCLEOTIDE SEQUENCE [LARGE SCALE GENOMIC DNA]</scope>
    <source>
        <strain evidence="3">SANGQUA</strain>
    </source>
</reference>
<feature type="region of interest" description="Disordered" evidence="1">
    <location>
        <begin position="30"/>
        <end position="51"/>
    </location>
</feature>
<proteinExistence type="predicted"/>
<reference evidence="3" key="3">
    <citation type="submission" date="2016-10" db="UniProtKB">
        <authorList>
            <consortium name="VectorBase"/>
        </authorList>
    </citation>
    <scope>IDENTIFICATION</scope>
    <source>
        <strain evidence="3">SANGQUA</strain>
    </source>
</reference>
<feature type="chain" id="PRO_5014534523" evidence="2">
    <location>
        <begin position="25"/>
        <end position="51"/>
    </location>
</feature>
<evidence type="ECO:0000256" key="2">
    <source>
        <dbReference type="SAM" id="SignalP"/>
    </source>
</evidence>
<organism evidence="3 4">
    <name type="scientific">Anopheles quadriannulatus</name>
    <name type="common">Mosquito</name>
    <dbReference type="NCBI Taxonomy" id="34691"/>
    <lineage>
        <taxon>Eukaryota</taxon>
        <taxon>Metazoa</taxon>
        <taxon>Ecdysozoa</taxon>
        <taxon>Arthropoda</taxon>
        <taxon>Hexapoda</taxon>
        <taxon>Insecta</taxon>
        <taxon>Pterygota</taxon>
        <taxon>Neoptera</taxon>
        <taxon>Endopterygota</taxon>
        <taxon>Diptera</taxon>
        <taxon>Nematocera</taxon>
        <taxon>Culicoidea</taxon>
        <taxon>Culicidae</taxon>
        <taxon>Anophelinae</taxon>
        <taxon>Anopheles</taxon>
    </lineage>
</organism>
<feature type="signal peptide" evidence="2">
    <location>
        <begin position="1"/>
        <end position="24"/>
    </location>
</feature>
<evidence type="ECO:0000256" key="1">
    <source>
        <dbReference type="SAM" id="MobiDB-lite"/>
    </source>
</evidence>
<evidence type="ECO:0000313" key="4">
    <source>
        <dbReference type="Proteomes" id="UP000076407"/>
    </source>
</evidence>
<protein>
    <submittedName>
        <fullName evidence="3">Uncharacterized protein</fullName>
    </submittedName>
</protein>
<keyword evidence="2" id="KW-0732">Signal</keyword>
<dbReference type="VEuPathDB" id="VectorBase:AQUA015097"/>
<reference evidence="3" key="4">
    <citation type="submission" date="2020-05" db="UniProtKB">
        <authorList>
            <consortium name="EnsemblMetazoa"/>
        </authorList>
    </citation>
    <scope>IDENTIFICATION</scope>
    <source>
        <strain evidence="3">SANGQUA</strain>
    </source>
</reference>